<proteinExistence type="predicted"/>
<dbReference type="EMBL" id="BAAAOR010000024">
    <property type="protein sequence ID" value="GAA1523839.1"/>
    <property type="molecule type" value="Genomic_DNA"/>
</dbReference>
<feature type="transmembrane region" description="Helical" evidence="1">
    <location>
        <begin position="370"/>
        <end position="401"/>
    </location>
</feature>
<keyword evidence="3" id="KW-1185">Reference proteome</keyword>
<feature type="transmembrane region" description="Helical" evidence="1">
    <location>
        <begin position="149"/>
        <end position="170"/>
    </location>
</feature>
<keyword evidence="1" id="KW-0812">Transmembrane</keyword>
<protein>
    <recommendedName>
        <fullName evidence="4">DUF2029 domain-containing protein</fullName>
    </recommendedName>
</protein>
<gene>
    <name evidence="2" type="ORF">GCM10009788_29550</name>
</gene>
<keyword evidence="1" id="KW-1133">Transmembrane helix</keyword>
<evidence type="ECO:0000313" key="2">
    <source>
        <dbReference type="EMBL" id="GAA1523839.1"/>
    </source>
</evidence>
<evidence type="ECO:0000256" key="1">
    <source>
        <dbReference type="SAM" id="Phobius"/>
    </source>
</evidence>
<feature type="transmembrane region" description="Helical" evidence="1">
    <location>
        <begin position="110"/>
        <end position="129"/>
    </location>
</feature>
<feature type="transmembrane region" description="Helical" evidence="1">
    <location>
        <begin position="258"/>
        <end position="280"/>
    </location>
</feature>
<keyword evidence="1" id="KW-0472">Membrane</keyword>
<evidence type="ECO:0000313" key="3">
    <source>
        <dbReference type="Proteomes" id="UP001500842"/>
    </source>
</evidence>
<reference evidence="2 3" key="1">
    <citation type="journal article" date="2019" name="Int. J. Syst. Evol. Microbiol.">
        <title>The Global Catalogue of Microorganisms (GCM) 10K type strain sequencing project: providing services to taxonomists for standard genome sequencing and annotation.</title>
        <authorList>
            <consortium name="The Broad Institute Genomics Platform"/>
            <consortium name="The Broad Institute Genome Sequencing Center for Infectious Disease"/>
            <person name="Wu L."/>
            <person name="Ma J."/>
        </authorList>
    </citation>
    <scope>NUCLEOTIDE SEQUENCE [LARGE SCALE GENOMIC DNA]</scope>
    <source>
        <strain evidence="2 3">JCM 14942</strain>
    </source>
</reference>
<name>A0ABN2AQ98_9ACTN</name>
<feature type="transmembrane region" description="Helical" evidence="1">
    <location>
        <begin position="316"/>
        <end position="333"/>
    </location>
</feature>
<feature type="transmembrane region" description="Helical" evidence="1">
    <location>
        <begin position="12"/>
        <end position="29"/>
    </location>
</feature>
<feature type="transmembrane region" description="Helical" evidence="1">
    <location>
        <begin position="340"/>
        <end position="358"/>
    </location>
</feature>
<comment type="caution">
    <text evidence="2">The sequence shown here is derived from an EMBL/GenBank/DDBJ whole genome shotgun (WGS) entry which is preliminary data.</text>
</comment>
<accession>A0ABN2AQ98</accession>
<dbReference type="Proteomes" id="UP001500842">
    <property type="component" value="Unassembled WGS sequence"/>
</dbReference>
<feature type="transmembrane region" description="Helical" evidence="1">
    <location>
        <begin position="182"/>
        <end position="203"/>
    </location>
</feature>
<organism evidence="2 3">
    <name type="scientific">Nocardioides humi</name>
    <dbReference type="NCBI Taxonomy" id="449461"/>
    <lineage>
        <taxon>Bacteria</taxon>
        <taxon>Bacillati</taxon>
        <taxon>Actinomycetota</taxon>
        <taxon>Actinomycetes</taxon>
        <taxon>Propionibacteriales</taxon>
        <taxon>Nocardioidaceae</taxon>
        <taxon>Nocardioides</taxon>
    </lineage>
</organism>
<sequence>MPGAVPDRVRLWAWWGLTRLVLVVLLLTAESGSITDLNYYRASLDDLGAEGVGGTLAEYPVPAFLALAAPYALMAAIGATGEYRLLLIVLLLLLDAAFHRALLRRGSVPAAWMWVAAAPALGAVTYARFDLLPGVLVGLALLRLVDAPRRAAVLAVLATGLKYSPALMLPALAAPAATRLRVVVGGAVAGIGLVAVSIAVGGWDRIVSPLSYQGDRGLQVESVAATPAMVRWALAPDGHRVFFAPSLAWEVDGPGTDALIVVSTVVTVLLVVVLGGLWLLAWLRLPDPRTGLPAVVWLTLGAIAAFVVSGKVLSPQYLLWLLPAACAGLALLEGRDRQRLLRWSTVLLVATALTHVVFPHGYLELLDHSGWSIVVVAVLAVRNVLLVGLCAWALVAALQAVRRVPRRPRGRVASPAS</sequence>
<feature type="transmembrane region" description="Helical" evidence="1">
    <location>
        <begin position="292"/>
        <end position="310"/>
    </location>
</feature>
<evidence type="ECO:0008006" key="4">
    <source>
        <dbReference type="Google" id="ProtNLM"/>
    </source>
</evidence>